<evidence type="ECO:0000256" key="2">
    <source>
        <dbReference type="ARBA" id="ARBA00022801"/>
    </source>
</evidence>
<reference evidence="5 6" key="1">
    <citation type="submission" date="2017-06" db="EMBL/GenBank/DDBJ databases">
        <title>Complete genome sequence of Paenibacillus donghaensis KCTC 13049T isolated from East Sea sediment, South Korea.</title>
        <authorList>
            <person name="Jung B.K."/>
            <person name="Hong S.-J."/>
            <person name="Shin J.-H."/>
        </authorList>
    </citation>
    <scope>NUCLEOTIDE SEQUENCE [LARGE SCALE GENOMIC DNA]</scope>
    <source>
        <strain evidence="5 6">KCTC 13049</strain>
    </source>
</reference>
<dbReference type="Pfam" id="PF01738">
    <property type="entry name" value="DLH"/>
    <property type="match status" value="1"/>
</dbReference>
<dbReference type="Gene3D" id="3.40.50.1820">
    <property type="entry name" value="alpha/beta hydrolase"/>
    <property type="match status" value="1"/>
</dbReference>
<feature type="domain" description="BD-FAE-like" evidence="4">
    <location>
        <begin position="87"/>
        <end position="187"/>
    </location>
</feature>
<dbReference type="PANTHER" id="PTHR48081:SF30">
    <property type="entry name" value="ACETYL-HYDROLASE LIPR-RELATED"/>
    <property type="match status" value="1"/>
</dbReference>
<evidence type="ECO:0000313" key="6">
    <source>
        <dbReference type="Proteomes" id="UP000249890"/>
    </source>
</evidence>
<dbReference type="GO" id="GO:0004806">
    <property type="term" value="F:triacylglycerol lipase activity"/>
    <property type="evidence" value="ECO:0007669"/>
    <property type="project" value="TreeGrafter"/>
</dbReference>
<keyword evidence="2" id="KW-0378">Hydrolase</keyword>
<evidence type="ECO:0000259" key="4">
    <source>
        <dbReference type="Pfam" id="PF20434"/>
    </source>
</evidence>
<evidence type="ECO:0000313" key="5">
    <source>
        <dbReference type="EMBL" id="ASA19888.1"/>
    </source>
</evidence>
<accession>A0A2Z2KMJ5</accession>
<proteinExistence type="inferred from homology"/>
<dbReference type="AlphaFoldDB" id="A0A2Z2KMJ5"/>
<dbReference type="SUPFAM" id="SSF53474">
    <property type="entry name" value="alpha/beta-Hydrolases"/>
    <property type="match status" value="1"/>
</dbReference>
<name>A0A2Z2KMJ5_9BACL</name>
<dbReference type="InterPro" id="IPR050300">
    <property type="entry name" value="GDXG_lipolytic_enzyme"/>
</dbReference>
<comment type="similarity">
    <text evidence="1">Belongs to the 'GDXG' lipolytic enzyme family.</text>
</comment>
<dbReference type="InterPro" id="IPR002925">
    <property type="entry name" value="Dienelactn_hydro"/>
</dbReference>
<dbReference type="Proteomes" id="UP000249890">
    <property type="component" value="Chromosome"/>
</dbReference>
<dbReference type="EMBL" id="CP021780">
    <property type="protein sequence ID" value="ASA19888.1"/>
    <property type="molecule type" value="Genomic_DNA"/>
</dbReference>
<dbReference type="InterPro" id="IPR049492">
    <property type="entry name" value="BD-FAE-like_dom"/>
</dbReference>
<sequence>MCKCNVWLSTYIGGVENMFDYPVQEQVYATTIGGQEPLRLFIVGGPAELASGREVSEASEVSTASTPSAFSEAGEASPCSPGSMARQGRPAILFFHGAGFTTHKKRPEQFQHHAAHFASLRFVAICVEYRPPSREGLFSPLESLSHAKSAVRWVRSNASVLQVNPDKIALAGASAGGYLSLCCAMVPGFSNATDDLAVSCVPDALVIFNGGVDAEALLPLFPLEAANLATASPLLHVQGGLPPSLFFHGTEDANIPHATIQTFTEHMRLVGNESTISTFAGMGHGFFNYGSHDNVPYQRTLEESEHFLKHHGFL</sequence>
<dbReference type="Pfam" id="PF20434">
    <property type="entry name" value="BD-FAE"/>
    <property type="match status" value="1"/>
</dbReference>
<keyword evidence="6" id="KW-1185">Reference proteome</keyword>
<evidence type="ECO:0008006" key="7">
    <source>
        <dbReference type="Google" id="ProtNLM"/>
    </source>
</evidence>
<organism evidence="5 6">
    <name type="scientific">Paenibacillus donghaensis</name>
    <dbReference type="NCBI Taxonomy" id="414771"/>
    <lineage>
        <taxon>Bacteria</taxon>
        <taxon>Bacillati</taxon>
        <taxon>Bacillota</taxon>
        <taxon>Bacilli</taxon>
        <taxon>Bacillales</taxon>
        <taxon>Paenibacillaceae</taxon>
        <taxon>Paenibacillus</taxon>
    </lineage>
</organism>
<dbReference type="KEGG" id="pdh:B9T62_03155"/>
<feature type="domain" description="Dienelactone hydrolase" evidence="3">
    <location>
        <begin position="210"/>
        <end position="295"/>
    </location>
</feature>
<evidence type="ECO:0000259" key="3">
    <source>
        <dbReference type="Pfam" id="PF01738"/>
    </source>
</evidence>
<gene>
    <name evidence="5" type="ORF">B9T62_03155</name>
</gene>
<evidence type="ECO:0000256" key="1">
    <source>
        <dbReference type="ARBA" id="ARBA00010515"/>
    </source>
</evidence>
<dbReference type="InterPro" id="IPR029058">
    <property type="entry name" value="AB_hydrolase_fold"/>
</dbReference>
<protein>
    <recommendedName>
        <fullName evidence="7">Alpha/beta hydrolase</fullName>
    </recommendedName>
</protein>
<dbReference type="PANTHER" id="PTHR48081">
    <property type="entry name" value="AB HYDROLASE SUPERFAMILY PROTEIN C4A8.06C"/>
    <property type="match status" value="1"/>
</dbReference>